<gene>
    <name evidence="3" type="ORF">CHUV0807_1872</name>
</gene>
<evidence type="ECO:0000313" key="4">
    <source>
        <dbReference type="Proteomes" id="UP000190837"/>
    </source>
</evidence>
<evidence type="ECO:0000256" key="1">
    <source>
        <dbReference type="ARBA" id="ARBA00022884"/>
    </source>
</evidence>
<keyword evidence="1" id="KW-0694">RNA-binding</keyword>
<keyword evidence="2" id="KW-0175">Coiled coil</keyword>
<protein>
    <submittedName>
        <fullName evidence="3">CRISPR-associated protein, Csm5 family</fullName>
    </submittedName>
</protein>
<dbReference type="Proteomes" id="UP000190837">
    <property type="component" value="Unassembled WGS sequence"/>
</dbReference>
<dbReference type="PANTHER" id="PTHR38007:SF1">
    <property type="entry name" value="CRISPR SYSTEM CMS PROTEIN CSM5"/>
    <property type="match status" value="1"/>
</dbReference>
<dbReference type="RefSeq" id="WP_079541453.1">
    <property type="nucleotide sequence ID" value="NZ_FKLO01000064.1"/>
</dbReference>
<organism evidence="3 4">
    <name type="scientific">Cardiobacterium hominis</name>
    <dbReference type="NCBI Taxonomy" id="2718"/>
    <lineage>
        <taxon>Bacteria</taxon>
        <taxon>Pseudomonadati</taxon>
        <taxon>Pseudomonadota</taxon>
        <taxon>Gammaproteobacteria</taxon>
        <taxon>Cardiobacteriales</taxon>
        <taxon>Cardiobacteriaceae</taxon>
        <taxon>Cardiobacterium</taxon>
    </lineage>
</organism>
<reference evidence="4" key="1">
    <citation type="submission" date="2016-04" db="EMBL/GenBank/DDBJ databases">
        <authorList>
            <person name="Tagini F."/>
        </authorList>
    </citation>
    <scope>NUCLEOTIDE SEQUENCE [LARGE SCALE GENOMIC DNA]</scope>
    <source>
        <strain evidence="4">CHUV0807</strain>
    </source>
</reference>
<dbReference type="EMBL" id="FKLO01000064">
    <property type="protein sequence ID" value="SAM68018.1"/>
    <property type="molecule type" value="Genomic_DNA"/>
</dbReference>
<evidence type="ECO:0000256" key="2">
    <source>
        <dbReference type="SAM" id="Coils"/>
    </source>
</evidence>
<dbReference type="PANTHER" id="PTHR38007">
    <property type="entry name" value="CRISPR SYSTEM CMS PROTEIN CSM5"/>
    <property type="match status" value="1"/>
</dbReference>
<dbReference type="InterPro" id="IPR010173">
    <property type="entry name" value="CRISPR-assoc_Csm5"/>
</dbReference>
<dbReference type="AlphaFoldDB" id="A0A1C3H5J7"/>
<feature type="coiled-coil region" evidence="2">
    <location>
        <begin position="414"/>
        <end position="461"/>
    </location>
</feature>
<evidence type="ECO:0000313" key="3">
    <source>
        <dbReference type="EMBL" id="SAM68018.1"/>
    </source>
</evidence>
<sequence length="553" mass="61296">MPDFLNRHTLHLTPLSPIHLGTGEDYEPTNYIIDADEKALYAFDPARAELDANQRGKLLNIAKSGDIQQIQKYFADNPEPFRTAAHSISSVSDAIASEYQKSLGHVVQREQRGSHTDAVYNRLNIERTATNPHTCAPLIPGSALKGCLRTALLEERSVNHHGENPTSKTANRFEQEHLGNFATDLLRLVKPADLAATGDIATHICYATNHKKKNIIGKDGHPVEGKGVTGRRETIQHGQYRAFSGSLTLQNLLLDHRPHIKNPGKTLPGETRPDFTRLIRAANRYHLTRFTKESALLAERGLIHPQWQRSTEQLLRQLIPQFDAGNILLVRLGKNGGAEAKTLEKYAQIKIMGAKGAKPTYEKHTKTVWLAAENDKTKRDLLPFGWALIEIDPTDDNPALREWCDKNSAHLKDAAVLRDKLRAAQNAKAEQAAKNAAEAAAKAAAAAAKQAEEEAEAARVAALPTHERLAHDILTRLNEHGKTYSDRNQDKNLALHRDILNILERAHGELDSASQKQLAELLPYKKLDSACKGFYSGKKEKDIKAALQKLRGG</sequence>
<proteinExistence type="predicted"/>
<name>A0A1C3H5J7_9GAMM</name>
<accession>A0A1C3H5J7</accession>
<dbReference type="GO" id="GO:0003723">
    <property type="term" value="F:RNA binding"/>
    <property type="evidence" value="ECO:0007669"/>
    <property type="project" value="UniProtKB-KW"/>
</dbReference>